<dbReference type="Proteomes" id="UP001299970">
    <property type="component" value="Unassembled WGS sequence"/>
</dbReference>
<dbReference type="PANTHER" id="PTHR42834:SF1">
    <property type="entry name" value="ENDONUCLEASE_EXONUCLEASE_PHOSPHATASE FAMILY PROTEIN (AFU_ORTHOLOGUE AFUA_3G09210)"/>
    <property type="match status" value="1"/>
</dbReference>
<name>A0ABS9T729_9PSEU</name>
<protein>
    <submittedName>
        <fullName evidence="3">Endonuclease/exonuclease/phosphatase family protein</fullName>
    </submittedName>
</protein>
<organism evidence="3 4">
    <name type="scientific">Pseudonocardia alaniniphila</name>
    <dbReference type="NCBI Taxonomy" id="75291"/>
    <lineage>
        <taxon>Bacteria</taxon>
        <taxon>Bacillati</taxon>
        <taxon>Actinomycetota</taxon>
        <taxon>Actinomycetes</taxon>
        <taxon>Pseudonocardiales</taxon>
        <taxon>Pseudonocardiaceae</taxon>
        <taxon>Pseudonocardia</taxon>
    </lineage>
</organism>
<dbReference type="Gene3D" id="3.60.10.10">
    <property type="entry name" value="Endonuclease/exonuclease/phosphatase"/>
    <property type="match status" value="1"/>
</dbReference>
<dbReference type="EMBL" id="JAKXMK010000001">
    <property type="protein sequence ID" value="MCH6164106.1"/>
    <property type="molecule type" value="Genomic_DNA"/>
</dbReference>
<keyword evidence="3" id="KW-0255">Endonuclease</keyword>
<dbReference type="PANTHER" id="PTHR42834">
    <property type="entry name" value="ENDONUCLEASE/EXONUCLEASE/PHOSPHATASE FAMILY PROTEIN (AFU_ORTHOLOGUE AFUA_3G09210)"/>
    <property type="match status" value="1"/>
</dbReference>
<comment type="caution">
    <text evidence="3">The sequence shown here is derived from an EMBL/GenBank/DDBJ whole genome shotgun (WGS) entry which is preliminary data.</text>
</comment>
<dbReference type="RefSeq" id="WP_241034141.1">
    <property type="nucleotide sequence ID" value="NZ_BAAAJF010000034.1"/>
</dbReference>
<keyword evidence="4" id="KW-1185">Reference proteome</keyword>
<accession>A0ABS9T729</accession>
<reference evidence="3 4" key="1">
    <citation type="submission" date="2022-03" db="EMBL/GenBank/DDBJ databases">
        <title>Pseudonocardia alaer sp. nov., a novel actinomycete isolated from reed forest soil.</title>
        <authorList>
            <person name="Wang L."/>
        </authorList>
    </citation>
    <scope>NUCLEOTIDE SEQUENCE [LARGE SCALE GENOMIC DNA]</scope>
    <source>
        <strain evidence="3 4">Y-16303</strain>
    </source>
</reference>
<dbReference type="GO" id="GO:0004519">
    <property type="term" value="F:endonuclease activity"/>
    <property type="evidence" value="ECO:0007669"/>
    <property type="project" value="UniProtKB-KW"/>
</dbReference>
<feature type="region of interest" description="Disordered" evidence="1">
    <location>
        <begin position="279"/>
        <end position="308"/>
    </location>
</feature>
<keyword evidence="3" id="KW-0378">Hydrolase</keyword>
<feature type="domain" description="Endonuclease/exonuclease/phosphatase" evidence="2">
    <location>
        <begin position="5"/>
        <end position="306"/>
    </location>
</feature>
<sequence length="315" mass="33529">MVRIGTWNLENFFRPGGPAGPTTQDAYDAKLSALAQTITELAPDVLAVQEVGEPAALQDLADKLAGYAHLATADPDERGIRVGFLSKLELRDTHQVSTFPAPLRPIQVDDTADAVDAMGRPALVGTVTTAAGTSITLITCHLKSKLLTFPGGAFSTRDEGLRARYGAYALGRRAAEATTVRDAATQLLDGKGKERAVLVLGDLNDEPGAATTQILYGPPGSEIGTRGYDTPDQGDGARLWNLAARIRPADNRYSRIYRGTKELIDHVLASHLVAHHVDDGDLTAGPAPDSIDDDPNSRRDTPASDHRPLIATIDL</sequence>
<evidence type="ECO:0000259" key="2">
    <source>
        <dbReference type="Pfam" id="PF03372"/>
    </source>
</evidence>
<keyword evidence="3" id="KW-0540">Nuclease</keyword>
<proteinExistence type="predicted"/>
<gene>
    <name evidence="3" type="ORF">MMF94_00300</name>
</gene>
<feature type="compositionally biased region" description="Basic and acidic residues" evidence="1">
    <location>
        <begin position="295"/>
        <end position="308"/>
    </location>
</feature>
<dbReference type="Pfam" id="PF03372">
    <property type="entry name" value="Exo_endo_phos"/>
    <property type="match status" value="1"/>
</dbReference>
<dbReference type="SUPFAM" id="SSF56219">
    <property type="entry name" value="DNase I-like"/>
    <property type="match status" value="1"/>
</dbReference>
<evidence type="ECO:0000313" key="4">
    <source>
        <dbReference type="Proteomes" id="UP001299970"/>
    </source>
</evidence>
<dbReference type="InterPro" id="IPR036691">
    <property type="entry name" value="Endo/exonu/phosph_ase_sf"/>
</dbReference>
<dbReference type="InterPro" id="IPR005135">
    <property type="entry name" value="Endo/exonuclease/phosphatase"/>
</dbReference>
<evidence type="ECO:0000313" key="3">
    <source>
        <dbReference type="EMBL" id="MCH6164106.1"/>
    </source>
</evidence>
<evidence type="ECO:0000256" key="1">
    <source>
        <dbReference type="SAM" id="MobiDB-lite"/>
    </source>
</evidence>